<protein>
    <recommendedName>
        <fullName evidence="2">WDHD1/CFT4 helical bundle domain-containing protein</fullName>
    </recommendedName>
</protein>
<dbReference type="InterPro" id="IPR048591">
    <property type="entry name" value="WDHD1/CFT4_hel"/>
</dbReference>
<evidence type="ECO:0000259" key="2">
    <source>
        <dbReference type="Pfam" id="PF20946"/>
    </source>
</evidence>
<gene>
    <name evidence="3" type="ORF">CPEL01642_LOCUS1356</name>
</gene>
<feature type="region of interest" description="Disordered" evidence="1">
    <location>
        <begin position="96"/>
        <end position="220"/>
    </location>
</feature>
<dbReference type="GO" id="GO:0006281">
    <property type="term" value="P:DNA repair"/>
    <property type="evidence" value="ECO:0007669"/>
    <property type="project" value="TreeGrafter"/>
</dbReference>
<dbReference type="Pfam" id="PF20946">
    <property type="entry name" value="Ctf4_C"/>
    <property type="match status" value="1"/>
</dbReference>
<evidence type="ECO:0000313" key="3">
    <source>
        <dbReference type="EMBL" id="CAD8598026.1"/>
    </source>
</evidence>
<sequence>MLQLDEFRVSAREQGLEHDEDTQASILKAVQTLDSATLRLVSAACKAERNARALDHAVQLQLPKTLAGALKLANHYKLGPLSDRVTRLLEAKHDQVDIGEDLEQPPPRPKPAARQSAMPTAPQQHHNSTPAASTTPLAPTRATVDDEGDGGGGADDDDDETDQAVPAPSAPPPVRNPFAKTSSGGAHKDVLDVGATTPGTAKGIKRKGILGNGGADKRVK</sequence>
<dbReference type="GO" id="GO:0003682">
    <property type="term" value="F:chromatin binding"/>
    <property type="evidence" value="ECO:0007669"/>
    <property type="project" value="TreeGrafter"/>
</dbReference>
<evidence type="ECO:0000256" key="1">
    <source>
        <dbReference type="SAM" id="MobiDB-lite"/>
    </source>
</evidence>
<proteinExistence type="predicted"/>
<reference evidence="3" key="1">
    <citation type="submission" date="2021-01" db="EMBL/GenBank/DDBJ databases">
        <authorList>
            <person name="Corre E."/>
            <person name="Pelletier E."/>
            <person name="Niang G."/>
            <person name="Scheremetjew M."/>
            <person name="Finn R."/>
            <person name="Kale V."/>
            <person name="Holt S."/>
            <person name="Cochrane G."/>
            <person name="Meng A."/>
            <person name="Brown T."/>
            <person name="Cohen L."/>
        </authorList>
    </citation>
    <scope>NUCLEOTIDE SEQUENCE</scope>
    <source>
        <strain evidence="3">PLY182g</strain>
    </source>
</reference>
<organism evidence="3">
    <name type="scientific">Coccolithus braarudii</name>
    <dbReference type="NCBI Taxonomy" id="221442"/>
    <lineage>
        <taxon>Eukaryota</taxon>
        <taxon>Haptista</taxon>
        <taxon>Haptophyta</taxon>
        <taxon>Prymnesiophyceae</taxon>
        <taxon>Coccolithales</taxon>
        <taxon>Coccolithaceae</taxon>
        <taxon>Coccolithus</taxon>
    </lineage>
</organism>
<feature type="compositionally biased region" description="Acidic residues" evidence="1">
    <location>
        <begin position="145"/>
        <end position="162"/>
    </location>
</feature>
<dbReference type="GO" id="GO:0000278">
    <property type="term" value="P:mitotic cell cycle"/>
    <property type="evidence" value="ECO:0007669"/>
    <property type="project" value="TreeGrafter"/>
</dbReference>
<dbReference type="PANTHER" id="PTHR19932:SF10">
    <property type="entry name" value="WD REPEAT AND HMG-BOX DNA-BINDING PROTEIN 1"/>
    <property type="match status" value="1"/>
</dbReference>
<name>A0A7S0PV75_9EUKA</name>
<dbReference type="AlphaFoldDB" id="A0A7S0PV75"/>
<dbReference type="GO" id="GO:0043596">
    <property type="term" value="C:nuclear replication fork"/>
    <property type="evidence" value="ECO:0007669"/>
    <property type="project" value="TreeGrafter"/>
</dbReference>
<feature type="compositionally biased region" description="Polar residues" evidence="1">
    <location>
        <begin position="117"/>
        <end position="128"/>
    </location>
</feature>
<dbReference type="PANTHER" id="PTHR19932">
    <property type="entry name" value="WD REPEAT AND HMG-BOX DNA BINDING PROTEIN"/>
    <property type="match status" value="1"/>
</dbReference>
<feature type="domain" description="WDHD1/CFT4 helical bundle" evidence="2">
    <location>
        <begin position="12"/>
        <end position="94"/>
    </location>
</feature>
<accession>A0A7S0PV75</accession>
<dbReference type="EMBL" id="HBEY01002805">
    <property type="protein sequence ID" value="CAD8598026.1"/>
    <property type="molecule type" value="Transcribed_RNA"/>
</dbReference>
<feature type="compositionally biased region" description="Low complexity" evidence="1">
    <location>
        <begin position="129"/>
        <end position="142"/>
    </location>
</feature>
<dbReference type="GO" id="GO:0006261">
    <property type="term" value="P:DNA-templated DNA replication"/>
    <property type="evidence" value="ECO:0007669"/>
    <property type="project" value="TreeGrafter"/>
</dbReference>